<dbReference type="AlphaFoldDB" id="A0A916RGK0"/>
<reference evidence="1" key="2">
    <citation type="submission" date="2020-09" db="EMBL/GenBank/DDBJ databases">
        <authorList>
            <person name="Sun Q."/>
            <person name="Zhou Y."/>
        </authorList>
    </citation>
    <scope>NUCLEOTIDE SEQUENCE</scope>
    <source>
        <strain evidence="1">CGMCC 1.15447</strain>
    </source>
</reference>
<dbReference type="EMBL" id="BMJB01000001">
    <property type="protein sequence ID" value="GGA54961.1"/>
    <property type="molecule type" value="Genomic_DNA"/>
</dbReference>
<dbReference type="InterPro" id="IPR008929">
    <property type="entry name" value="Chondroitin_lyas"/>
</dbReference>
<reference evidence="1" key="1">
    <citation type="journal article" date="2014" name="Int. J. Syst. Evol. Microbiol.">
        <title>Complete genome sequence of Corynebacterium casei LMG S-19264T (=DSM 44701T), isolated from a smear-ripened cheese.</title>
        <authorList>
            <consortium name="US DOE Joint Genome Institute (JGI-PGF)"/>
            <person name="Walter F."/>
            <person name="Albersmeier A."/>
            <person name="Kalinowski J."/>
            <person name="Ruckert C."/>
        </authorList>
    </citation>
    <scope>NUCLEOTIDE SEQUENCE</scope>
    <source>
        <strain evidence="1">CGMCC 1.15447</strain>
    </source>
</reference>
<evidence type="ECO:0000313" key="1">
    <source>
        <dbReference type="EMBL" id="GGA54961.1"/>
    </source>
</evidence>
<comment type="caution">
    <text evidence="1">The sequence shown here is derived from an EMBL/GenBank/DDBJ whole genome shotgun (WGS) entry which is preliminary data.</text>
</comment>
<dbReference type="Gene3D" id="1.50.10.100">
    <property type="entry name" value="Chondroitin AC/alginate lyase"/>
    <property type="match status" value="1"/>
</dbReference>
<dbReference type="SUPFAM" id="SSF48230">
    <property type="entry name" value="Chondroitin AC/alginate lyase"/>
    <property type="match status" value="1"/>
</dbReference>
<accession>A0A916RGK0</accession>
<evidence type="ECO:0000313" key="2">
    <source>
        <dbReference type="Proteomes" id="UP000648801"/>
    </source>
</evidence>
<name>A0A916RGK0_9BACT</name>
<protein>
    <submittedName>
        <fullName evidence="1">Uncharacterized protein</fullName>
    </submittedName>
</protein>
<dbReference type="Proteomes" id="UP000648801">
    <property type="component" value="Unassembled WGS sequence"/>
</dbReference>
<sequence>MLSGAFFGLDRHSLSAIGSEAGSTTGVTGGTLVGEYYRRLAKWCAVVNGGLKTRPGQSLKDLEAQHGWNHFPYTILPAAVLYAKKHPSNRWYKNEEMLTLALAIGDLLMREDMQGTFTPRLDSYRDTYMWVEAYELLKGKLGDDRRRKWKVAIERNIGLLENDAIAWKDCPAYTENFLGTSPNHYAWWSATLLVGGRYLDRPDWVKIGSAVLRRFATTEQNPDGYWGEHNPDGPTIGYNYLTTLAVGLYWEHVGDPRALQALRRATDFHSHFTYPDGNAVELMNDRNRYWEVSPWGQFAFSNFADGRSYAALLVRNTPDDEIDLDTLGLLAQNALYFHEGAVEKCAPELEQYSHRLQGAAGIRKQGAWVMGLCGIIDTELPLSQWFLDRQANVALFHEKTGLIIAGANSKHQPELATLSEKLQDTIETKPLGSRLTQRADGDCLAIAHHTFTCEVLAPSATADEAQVKFRITGRGPVPEEAALALQLCLKAGTVLETGAGKKIKLSGKRIELTPDMLGGSITHGAWTLKIDADATLSWPVFPYNPYRNELETKLEYAVGLLHAPLRLHVDPAHYVRPDEQQIQVTVRVPGTRGA</sequence>
<gene>
    <name evidence="1" type="ORF">GCM10011507_02780</name>
</gene>
<proteinExistence type="predicted"/>
<dbReference type="RefSeq" id="WP_188757574.1">
    <property type="nucleotide sequence ID" value="NZ_BMJB01000001.1"/>
</dbReference>
<keyword evidence="2" id="KW-1185">Reference proteome</keyword>
<organism evidence="1 2">
    <name type="scientific">Edaphobacter acidisoli</name>
    <dbReference type="NCBI Taxonomy" id="2040573"/>
    <lineage>
        <taxon>Bacteria</taxon>
        <taxon>Pseudomonadati</taxon>
        <taxon>Acidobacteriota</taxon>
        <taxon>Terriglobia</taxon>
        <taxon>Terriglobales</taxon>
        <taxon>Acidobacteriaceae</taxon>
        <taxon>Edaphobacter</taxon>
    </lineage>
</organism>